<dbReference type="InterPro" id="IPR007863">
    <property type="entry name" value="Peptidase_M16_C"/>
</dbReference>
<keyword evidence="2" id="KW-0645">Protease</keyword>
<comment type="caution">
    <text evidence="9">The sequence shown here is derived from an EMBL/GenBank/DDBJ whole genome shotgun (WGS) entry which is preliminary data.</text>
</comment>
<name>A0A4Z0PD35_9BACT</name>
<evidence type="ECO:0000256" key="4">
    <source>
        <dbReference type="ARBA" id="ARBA00022833"/>
    </source>
</evidence>
<dbReference type="InterPro" id="IPR011249">
    <property type="entry name" value="Metalloenz_LuxS/M16"/>
</dbReference>
<feature type="compositionally biased region" description="Basic and acidic residues" evidence="6">
    <location>
        <begin position="276"/>
        <end position="291"/>
    </location>
</feature>
<dbReference type="GO" id="GO:0006508">
    <property type="term" value="P:proteolysis"/>
    <property type="evidence" value="ECO:0007669"/>
    <property type="project" value="UniProtKB-KW"/>
</dbReference>
<evidence type="ECO:0000313" key="9">
    <source>
        <dbReference type="EMBL" id="TGE09579.1"/>
    </source>
</evidence>
<dbReference type="Pfam" id="PF00675">
    <property type="entry name" value="Peptidase_M16"/>
    <property type="match status" value="1"/>
</dbReference>
<gene>
    <name evidence="9" type="ORF">EU556_01730</name>
</gene>
<evidence type="ECO:0000256" key="3">
    <source>
        <dbReference type="ARBA" id="ARBA00022801"/>
    </source>
</evidence>
<dbReference type="Proteomes" id="UP000298337">
    <property type="component" value="Unassembled WGS sequence"/>
</dbReference>
<dbReference type="AlphaFoldDB" id="A0A4Z0PD35"/>
<comment type="similarity">
    <text evidence="1">Belongs to the peptidase M16 family.</text>
</comment>
<evidence type="ECO:0000259" key="8">
    <source>
        <dbReference type="Pfam" id="PF05193"/>
    </source>
</evidence>
<evidence type="ECO:0000256" key="1">
    <source>
        <dbReference type="ARBA" id="ARBA00007261"/>
    </source>
</evidence>
<accession>A0A4Z0PD35</accession>
<evidence type="ECO:0000259" key="7">
    <source>
        <dbReference type="Pfam" id="PF00675"/>
    </source>
</evidence>
<dbReference type="Pfam" id="PF05193">
    <property type="entry name" value="Peptidase_M16_C"/>
    <property type="match status" value="1"/>
</dbReference>
<dbReference type="PROSITE" id="PS51257">
    <property type="entry name" value="PROKAR_LIPOPROTEIN"/>
    <property type="match status" value="1"/>
</dbReference>
<dbReference type="GO" id="GO:0046872">
    <property type="term" value="F:metal ion binding"/>
    <property type="evidence" value="ECO:0007669"/>
    <property type="project" value="InterPro"/>
</dbReference>
<keyword evidence="4" id="KW-0862">Zinc</keyword>
<dbReference type="RefSeq" id="WP_135430393.1">
    <property type="nucleotide sequence ID" value="NZ_SRLA01000001.1"/>
</dbReference>
<dbReference type="EMBL" id="SRLA01000001">
    <property type="protein sequence ID" value="TGE09579.1"/>
    <property type="molecule type" value="Genomic_DNA"/>
</dbReference>
<dbReference type="PANTHER" id="PTHR43690">
    <property type="entry name" value="NARDILYSIN"/>
    <property type="match status" value="1"/>
</dbReference>
<reference evidence="9 10" key="1">
    <citation type="submission" date="2019-04" db="EMBL/GenBank/DDBJ databases">
        <authorList>
            <person name="Feng G."/>
            <person name="Zhang J."/>
            <person name="Zhu H."/>
        </authorList>
    </citation>
    <scope>NUCLEOTIDE SEQUENCE [LARGE SCALE GENOMIC DNA]</scope>
    <source>
        <strain evidence="9 10">92R-1</strain>
    </source>
</reference>
<dbReference type="PANTHER" id="PTHR43690:SF17">
    <property type="entry name" value="PROTEIN YHJJ"/>
    <property type="match status" value="1"/>
</dbReference>
<organism evidence="9 10">
    <name type="scientific">Hymenobacter fodinae</name>
    <dbReference type="NCBI Taxonomy" id="2510796"/>
    <lineage>
        <taxon>Bacteria</taxon>
        <taxon>Pseudomonadati</taxon>
        <taxon>Bacteroidota</taxon>
        <taxon>Cytophagia</taxon>
        <taxon>Cytophagales</taxon>
        <taxon>Hymenobacteraceae</taxon>
        <taxon>Hymenobacter</taxon>
    </lineage>
</organism>
<protein>
    <submittedName>
        <fullName evidence="9">Insulinase family protein</fullName>
    </submittedName>
</protein>
<evidence type="ECO:0000256" key="2">
    <source>
        <dbReference type="ARBA" id="ARBA00022670"/>
    </source>
</evidence>
<feature type="domain" description="Peptidase M16 N-terminal" evidence="7">
    <location>
        <begin position="68"/>
        <end position="187"/>
    </location>
</feature>
<keyword evidence="3" id="KW-0378">Hydrolase</keyword>
<proteinExistence type="inferred from homology"/>
<dbReference type="OrthoDB" id="9811314at2"/>
<evidence type="ECO:0000256" key="6">
    <source>
        <dbReference type="SAM" id="MobiDB-lite"/>
    </source>
</evidence>
<sequence>MKQITPLGQALGWGTAFLLTLGACSPKATPVASTSATPPPTAEATPASAAASSFQIPVEYYTLPNGLKVVLSPDHTAPTATVAAYYNIGFRNEPRDRTGFAHLFEHLMFQGSQNLGKMEFIQLIQKNGGILNGSTRFDFTNYFEVVPSHKLETMLWAEADRMRGLAINQANLTNQQGVVKNEVRVNVLNQPYGGFPWLDMPQYANKNWNNAHNFYGDLKDLDAATLEDAQQFFKTYYAPNNAALAVVGDFEPAQAKAWVQKYFGNIPAATQPPKPDLTEPRQEKEQRFTKDDKLATKPALAFAYHMPERNTPEYYALILLDQILLQGKDSRLYQAMVQKRGLTDDVSGGINYLGNAFNYAGPMLWMGNLVYDQTVKSDSVVSVLDQEINRLAKGGIDQPTLDLAVVKLRSSLYDQLSGSDNFGRADMLAAFALFDNDPSRINTLEGEFRKITPAIMQRTIQEYLRPTNRTIVVVNPLAKS</sequence>
<dbReference type="GO" id="GO:0008237">
    <property type="term" value="F:metallopeptidase activity"/>
    <property type="evidence" value="ECO:0007669"/>
    <property type="project" value="UniProtKB-KW"/>
</dbReference>
<dbReference type="SUPFAM" id="SSF63411">
    <property type="entry name" value="LuxS/MPP-like metallohydrolase"/>
    <property type="match status" value="2"/>
</dbReference>
<keyword evidence="5" id="KW-0482">Metalloprotease</keyword>
<feature type="domain" description="Peptidase M16 C-terminal" evidence="8">
    <location>
        <begin position="224"/>
        <end position="404"/>
    </location>
</feature>
<dbReference type="InterPro" id="IPR011765">
    <property type="entry name" value="Pept_M16_N"/>
</dbReference>
<feature type="region of interest" description="Disordered" evidence="6">
    <location>
        <begin position="269"/>
        <end position="291"/>
    </location>
</feature>
<dbReference type="Gene3D" id="3.30.830.10">
    <property type="entry name" value="Metalloenzyme, LuxS/M16 peptidase-like"/>
    <property type="match status" value="2"/>
</dbReference>
<keyword evidence="10" id="KW-1185">Reference proteome</keyword>
<feature type="region of interest" description="Disordered" evidence="6">
    <location>
        <begin position="29"/>
        <end position="48"/>
    </location>
</feature>
<evidence type="ECO:0000256" key="5">
    <source>
        <dbReference type="ARBA" id="ARBA00023049"/>
    </source>
</evidence>
<evidence type="ECO:0000313" key="10">
    <source>
        <dbReference type="Proteomes" id="UP000298337"/>
    </source>
</evidence>
<dbReference type="InterPro" id="IPR050626">
    <property type="entry name" value="Peptidase_M16"/>
</dbReference>